<sequence length="584" mass="65317">MFKIPKAKDGHPTAPGQVKIKKKSRVPGVMITQYVESLPEGMSTPDFTRKPIALTIQEGKVAVFKAIVTGNPTPAVTWVRTNGEIDGERYKIVFDAISGEHQLQMPDVSVDQADVYKCFARNEYGKAVVTVTLNIIEVGFKKSKAMADIEPREEKKLEIDDKFWELLLSADKKDYESICAQYGITDFRWMLKKLSEKKQEREQEQQKVVEKLCNLKPIELKPTGSAEFEFEMSLKDPNSKIFLFKDGVMIPFDADAEVKHGLKRVGNKFVFSIDGVNPEDAGLYQVEVDGVKIFSTDLKIPVADFLVKIQDVKAEEREDAVFQCVISHPMQKITWMGKNLAVEQGEKYDITVSEDKLIHTLVVKDCLPLDKGIYTAVIGLKSCSAWLIVEADKNRGAGGKKAAPKFSLTPPESKSCNFEAPPSFSVPLKMHKSPERYECHMSCAVTGNPRPHVTWYKDNISLNTDSNYYITNTCGVCSMMILTVGPRDSGVYTVVAENCLGRVECATKLVIQGKKKRKKNTNIAYIALFVCISISLKVGINIHFFLFFHQVSITPRPRTLISINGVSQKTSCCTFVCAVYLSKV</sequence>
<dbReference type="Ensembl" id="ENSOMET00000018249.1">
    <property type="protein sequence ID" value="ENSOMEP00000011221.1"/>
    <property type="gene ID" value="ENSOMEG00000012547.1"/>
</dbReference>
<keyword evidence="8" id="KW-1185">Reference proteome</keyword>
<dbReference type="Proteomes" id="UP000261560">
    <property type="component" value="Unplaced"/>
</dbReference>
<evidence type="ECO:0000256" key="4">
    <source>
        <dbReference type="ARBA" id="ARBA00023319"/>
    </source>
</evidence>
<dbReference type="FunFam" id="2.60.40.10:FF:001097">
    <property type="entry name" value="Immunoglobulin-like and fibronectin type III domain-containing protein 1"/>
    <property type="match status" value="1"/>
</dbReference>
<evidence type="ECO:0000256" key="2">
    <source>
        <dbReference type="ARBA" id="ARBA00022490"/>
    </source>
</evidence>
<dbReference type="GO" id="GO:0005737">
    <property type="term" value="C:cytoplasm"/>
    <property type="evidence" value="ECO:0007669"/>
    <property type="project" value="UniProtKB-SubCell"/>
</dbReference>
<accession>A0A3B3BZW0</accession>
<reference evidence="7" key="2">
    <citation type="submission" date="2025-09" db="UniProtKB">
        <authorList>
            <consortium name="Ensembl"/>
        </authorList>
    </citation>
    <scope>IDENTIFICATION</scope>
</reference>
<dbReference type="GeneTree" id="ENSGT00940000160123"/>
<dbReference type="InterPro" id="IPR003599">
    <property type="entry name" value="Ig_sub"/>
</dbReference>
<dbReference type="InterPro" id="IPR003598">
    <property type="entry name" value="Ig_sub2"/>
</dbReference>
<name>A0A3B3BZW0_ORYME</name>
<keyword evidence="4" id="KW-0393">Immunoglobulin domain</keyword>
<dbReference type="SMART" id="SM00409">
    <property type="entry name" value="IG"/>
    <property type="match status" value="4"/>
</dbReference>
<dbReference type="InterPro" id="IPR013098">
    <property type="entry name" value="Ig_I-set"/>
</dbReference>
<dbReference type="PROSITE" id="PS50835">
    <property type="entry name" value="IG_LIKE"/>
    <property type="match status" value="2"/>
</dbReference>
<evidence type="ECO:0000256" key="3">
    <source>
        <dbReference type="ARBA" id="ARBA00022737"/>
    </source>
</evidence>
<comment type="subcellular location">
    <subcellularLocation>
        <location evidence="1">Cytoplasm</location>
    </subcellularLocation>
</comment>
<dbReference type="InterPro" id="IPR013783">
    <property type="entry name" value="Ig-like_fold"/>
</dbReference>
<keyword evidence="5" id="KW-0472">Membrane</keyword>
<dbReference type="SMART" id="SM00408">
    <property type="entry name" value="IGc2"/>
    <property type="match status" value="2"/>
</dbReference>
<keyword evidence="5" id="KW-0812">Transmembrane</keyword>
<dbReference type="InterPro" id="IPR036179">
    <property type="entry name" value="Ig-like_dom_sf"/>
</dbReference>
<evidence type="ECO:0000259" key="6">
    <source>
        <dbReference type="PROSITE" id="PS50835"/>
    </source>
</evidence>
<dbReference type="Gene3D" id="2.60.40.10">
    <property type="entry name" value="Immunoglobulins"/>
    <property type="match status" value="4"/>
</dbReference>
<reference evidence="7" key="1">
    <citation type="submission" date="2025-08" db="UniProtKB">
        <authorList>
            <consortium name="Ensembl"/>
        </authorList>
    </citation>
    <scope>IDENTIFICATION</scope>
</reference>
<proteinExistence type="predicted"/>
<feature type="transmembrane region" description="Helical" evidence="5">
    <location>
        <begin position="523"/>
        <end position="548"/>
    </location>
</feature>
<keyword evidence="3" id="KW-0677">Repeat</keyword>
<keyword evidence="5" id="KW-1133">Transmembrane helix</keyword>
<evidence type="ECO:0000256" key="5">
    <source>
        <dbReference type="SAM" id="Phobius"/>
    </source>
</evidence>
<dbReference type="FunFam" id="2.60.40.10:FF:001231">
    <property type="entry name" value="Immunoglobulin-like and fibronectin type III domain containing 1"/>
    <property type="match status" value="1"/>
</dbReference>
<evidence type="ECO:0000313" key="8">
    <source>
        <dbReference type="Proteomes" id="UP000261560"/>
    </source>
</evidence>
<dbReference type="FunFam" id="2.60.40.10:FF:000425">
    <property type="entry name" value="Myosin light chain kinase"/>
    <property type="match status" value="1"/>
</dbReference>
<dbReference type="AlphaFoldDB" id="A0A3B3BZW0"/>
<dbReference type="PANTHER" id="PTHR47633">
    <property type="entry name" value="IMMUNOGLOBULIN"/>
    <property type="match status" value="1"/>
</dbReference>
<dbReference type="Pfam" id="PF07679">
    <property type="entry name" value="I-set"/>
    <property type="match status" value="3"/>
</dbReference>
<dbReference type="Pfam" id="PF18362">
    <property type="entry name" value="THB"/>
    <property type="match status" value="1"/>
</dbReference>
<dbReference type="InterPro" id="IPR040849">
    <property type="entry name" value="MyBP-C_THB"/>
</dbReference>
<dbReference type="InterPro" id="IPR007110">
    <property type="entry name" value="Ig-like_dom"/>
</dbReference>
<dbReference type="SUPFAM" id="SSF48726">
    <property type="entry name" value="Immunoglobulin"/>
    <property type="match status" value="4"/>
</dbReference>
<evidence type="ECO:0000256" key="1">
    <source>
        <dbReference type="ARBA" id="ARBA00004496"/>
    </source>
</evidence>
<organism evidence="7 8">
    <name type="scientific">Oryzias melastigma</name>
    <name type="common">Marine medaka</name>
    <dbReference type="NCBI Taxonomy" id="30732"/>
    <lineage>
        <taxon>Eukaryota</taxon>
        <taxon>Metazoa</taxon>
        <taxon>Chordata</taxon>
        <taxon>Craniata</taxon>
        <taxon>Vertebrata</taxon>
        <taxon>Euteleostomi</taxon>
        <taxon>Actinopterygii</taxon>
        <taxon>Neopterygii</taxon>
        <taxon>Teleostei</taxon>
        <taxon>Neoteleostei</taxon>
        <taxon>Acanthomorphata</taxon>
        <taxon>Ovalentaria</taxon>
        <taxon>Atherinomorphae</taxon>
        <taxon>Beloniformes</taxon>
        <taxon>Adrianichthyidae</taxon>
        <taxon>Oryziinae</taxon>
        <taxon>Oryzias</taxon>
    </lineage>
</organism>
<keyword evidence="2" id="KW-0963">Cytoplasm</keyword>
<feature type="domain" description="Ig-like" evidence="6">
    <location>
        <begin position="45"/>
        <end position="134"/>
    </location>
</feature>
<feature type="domain" description="Ig-like" evidence="6">
    <location>
        <begin position="422"/>
        <end position="512"/>
    </location>
</feature>
<protein>
    <submittedName>
        <fullName evidence="7">Immunoglobulin like and fibronectin type III domain containing 1, tandem duplicate 3</fullName>
    </submittedName>
</protein>
<evidence type="ECO:0000313" key="7">
    <source>
        <dbReference type="Ensembl" id="ENSOMEP00000011221.1"/>
    </source>
</evidence>